<dbReference type="InterPro" id="IPR038712">
    <property type="entry name" value="PixA-like_sf"/>
</dbReference>
<dbReference type="AlphaFoldDB" id="A0A502EV32"/>
<gene>
    <name evidence="1" type="ORF">EAH81_11820</name>
</gene>
<dbReference type="Pfam" id="PF12306">
    <property type="entry name" value="PixA"/>
    <property type="match status" value="1"/>
</dbReference>
<accession>A0A502EV32</accession>
<dbReference type="GO" id="GO:0000428">
    <property type="term" value="C:DNA-directed RNA polymerase complex"/>
    <property type="evidence" value="ECO:0007669"/>
    <property type="project" value="UniProtKB-KW"/>
</dbReference>
<evidence type="ECO:0000313" key="2">
    <source>
        <dbReference type="Proteomes" id="UP000319700"/>
    </source>
</evidence>
<dbReference type="Proteomes" id="UP000319700">
    <property type="component" value="Unassembled WGS sequence"/>
</dbReference>
<dbReference type="OrthoDB" id="8705346at2"/>
<dbReference type="Gene3D" id="2.60.40.3910">
    <property type="entry name" value="Inclusion body protein"/>
    <property type="match status" value="1"/>
</dbReference>
<keyword evidence="1" id="KW-0240">DNA-directed RNA polymerase</keyword>
<sequence length="182" mass="20193">MSQSAAASAAQIDILVVIDTEYIKNNFSQNSDPNNPQGINHNSQYMICYSPRGIVSGQGTADLSFRANAGDYVSFRGTSIQQNSDDSVILYGVKYWNGDQVFNNFVTNIVTRNRAVQPNPSQQNGIPPVQTVQNFTSYDSRIARGGTENFYVYIAVYTLAGDGQTQQLYGYYYWDPQVVVPV</sequence>
<dbReference type="EMBL" id="RCZH01000007">
    <property type="protein sequence ID" value="TPG39981.1"/>
    <property type="molecule type" value="Genomic_DNA"/>
</dbReference>
<keyword evidence="2" id="KW-1185">Reference proteome</keyword>
<evidence type="ECO:0000313" key="1">
    <source>
        <dbReference type="EMBL" id="TPG39981.1"/>
    </source>
</evidence>
<reference evidence="1 2" key="1">
    <citation type="journal article" date="2019" name="Environ. Microbiol.">
        <title>Species interactions and distinct microbial communities in high Arctic permafrost affected cryosols are associated with the CH4 and CO2 gas fluxes.</title>
        <authorList>
            <person name="Altshuler I."/>
            <person name="Hamel J."/>
            <person name="Turney S."/>
            <person name="Magnuson E."/>
            <person name="Levesque R."/>
            <person name="Greer C."/>
            <person name="Whyte L.G."/>
        </authorList>
    </citation>
    <scope>NUCLEOTIDE SEQUENCE [LARGE SCALE GENOMIC DNA]</scope>
    <source>
        <strain evidence="1 2">42</strain>
    </source>
</reference>
<organism evidence="1 2">
    <name type="scientific">Flavobacterium pectinovorum</name>
    <dbReference type="NCBI Taxonomy" id="29533"/>
    <lineage>
        <taxon>Bacteria</taxon>
        <taxon>Pseudomonadati</taxon>
        <taxon>Bacteroidota</taxon>
        <taxon>Flavobacteriia</taxon>
        <taxon>Flavobacteriales</taxon>
        <taxon>Flavobacteriaceae</taxon>
        <taxon>Flavobacterium</taxon>
    </lineage>
</organism>
<dbReference type="RefSeq" id="WP_140507161.1">
    <property type="nucleotide sequence ID" value="NZ_RCZH01000007.1"/>
</dbReference>
<dbReference type="InterPro" id="IPR021087">
    <property type="entry name" value="Uncharacterised_PixA/AidA"/>
</dbReference>
<comment type="caution">
    <text evidence="1">The sequence shown here is derived from an EMBL/GenBank/DDBJ whole genome shotgun (WGS) entry which is preliminary data.</text>
</comment>
<proteinExistence type="predicted"/>
<keyword evidence="1" id="KW-0804">Transcription</keyword>
<protein>
    <submittedName>
        <fullName evidence="1">DNA-directed RNA polymerase subunit beta</fullName>
    </submittedName>
</protein>
<name>A0A502EV32_9FLAO</name>